<evidence type="ECO:0000256" key="7">
    <source>
        <dbReference type="ARBA" id="ARBA00022573"/>
    </source>
</evidence>
<comment type="similarity">
    <text evidence="4 11">Belongs to the CobD/CbiB family.</text>
</comment>
<evidence type="ECO:0000313" key="13">
    <source>
        <dbReference type="Proteomes" id="UP001597052"/>
    </source>
</evidence>
<dbReference type="NCBIfam" id="TIGR00380">
    <property type="entry name" value="cobal_cbiB"/>
    <property type="match status" value="1"/>
</dbReference>
<comment type="function">
    <text evidence="1 11">Converts cobyric acid to cobinamide by the addition of aminopropanol on the F carboxylic group.</text>
</comment>
<keyword evidence="6 11" id="KW-1003">Cell membrane</keyword>
<comment type="caution">
    <text evidence="12">The sequence shown here is derived from an EMBL/GenBank/DDBJ whole genome shotgun (WGS) entry which is preliminary data.</text>
</comment>
<dbReference type="HAMAP" id="MF_00024">
    <property type="entry name" value="CobD_CbiB"/>
    <property type="match status" value="1"/>
</dbReference>
<dbReference type="RefSeq" id="WP_256396094.1">
    <property type="nucleotide sequence ID" value="NZ_JANHDJ010000003.1"/>
</dbReference>
<evidence type="ECO:0000256" key="1">
    <source>
        <dbReference type="ARBA" id="ARBA00003384"/>
    </source>
</evidence>
<dbReference type="AlphaFoldDB" id="A0ABD6DBK5"/>
<keyword evidence="10 11" id="KW-0472">Membrane</keyword>
<evidence type="ECO:0000256" key="3">
    <source>
        <dbReference type="ARBA" id="ARBA00004953"/>
    </source>
</evidence>
<dbReference type="Proteomes" id="UP001597052">
    <property type="component" value="Unassembled WGS sequence"/>
</dbReference>
<sequence length="309" mass="31793">MPVTLAVVVLIVALLDRLVGEPPARLHPVVWFGRLVGPLDRPWASPRAVGTLAAVGLPLSAAALVAGAVWLAGDVHPVAGGGVAAFVLFSSTSLRLLSSTAREEIALSETDLPRARDELKALAGREASELSPELVRSAAVESTAENLADGLVATLSAVSVVAIVAAVSGWSGPVLPVAVAAAAWVKAINTMDSMIGYRSKPVGWAGARLDDLVMWLPARLTALLIAAATPSPDPLLSGRRWARIPASPNSGWPMATLAAALGVRLEKPDTYTLNDVAELPTAGAANRGVDLVDRAGWLAFGSTAVISLV</sequence>
<comment type="pathway">
    <text evidence="3 11">Cofactor biosynthesis; adenosylcobalamin biosynthesis.</text>
</comment>
<keyword evidence="9 11" id="KW-1133">Transmembrane helix</keyword>
<dbReference type="Pfam" id="PF03186">
    <property type="entry name" value="CobD_Cbib"/>
    <property type="match status" value="1"/>
</dbReference>
<dbReference type="GO" id="GO:0005886">
    <property type="term" value="C:plasma membrane"/>
    <property type="evidence" value="ECO:0007669"/>
    <property type="project" value="UniProtKB-SubCell"/>
</dbReference>
<evidence type="ECO:0000256" key="9">
    <source>
        <dbReference type="ARBA" id="ARBA00022989"/>
    </source>
</evidence>
<evidence type="ECO:0000256" key="10">
    <source>
        <dbReference type="ARBA" id="ARBA00023136"/>
    </source>
</evidence>
<evidence type="ECO:0000256" key="11">
    <source>
        <dbReference type="HAMAP-Rule" id="MF_00024"/>
    </source>
</evidence>
<dbReference type="GO" id="GO:0009236">
    <property type="term" value="P:cobalamin biosynthetic process"/>
    <property type="evidence" value="ECO:0007669"/>
    <property type="project" value="UniProtKB-UniRule"/>
</dbReference>
<evidence type="ECO:0000256" key="8">
    <source>
        <dbReference type="ARBA" id="ARBA00022692"/>
    </source>
</evidence>
<protein>
    <recommendedName>
        <fullName evidence="5 11">Probable cobalamin biosynthesis protein CobD</fullName>
    </recommendedName>
</protein>
<gene>
    <name evidence="12" type="primary">cbiB</name>
    <name evidence="11" type="synonym">cobD</name>
    <name evidence="12" type="ORF">ACFSBW_12505</name>
</gene>
<dbReference type="InterPro" id="IPR004485">
    <property type="entry name" value="Cobalamin_biosynth_CobD/CbiB"/>
</dbReference>
<reference evidence="12 13" key="1">
    <citation type="journal article" date="2019" name="Int. J. Syst. Evol. Microbiol.">
        <title>The Global Catalogue of Microorganisms (GCM) 10K type strain sequencing project: providing services to taxonomists for standard genome sequencing and annotation.</title>
        <authorList>
            <consortium name="The Broad Institute Genomics Platform"/>
            <consortium name="The Broad Institute Genome Sequencing Center for Infectious Disease"/>
            <person name="Wu L."/>
            <person name="Ma J."/>
        </authorList>
    </citation>
    <scope>NUCLEOTIDE SEQUENCE [LARGE SCALE GENOMIC DNA]</scope>
    <source>
        <strain evidence="12 13">CGMCC 1.10593</strain>
    </source>
</reference>
<evidence type="ECO:0000256" key="5">
    <source>
        <dbReference type="ARBA" id="ARBA00016185"/>
    </source>
</evidence>
<dbReference type="EMBL" id="JBHUDM010000003">
    <property type="protein sequence ID" value="MFD1642695.1"/>
    <property type="molecule type" value="Genomic_DNA"/>
</dbReference>
<proteinExistence type="inferred from homology"/>
<evidence type="ECO:0000256" key="2">
    <source>
        <dbReference type="ARBA" id="ARBA00004651"/>
    </source>
</evidence>
<dbReference type="PANTHER" id="PTHR34308">
    <property type="entry name" value="COBALAMIN BIOSYNTHESIS PROTEIN CBIB"/>
    <property type="match status" value="1"/>
</dbReference>
<dbReference type="PANTHER" id="PTHR34308:SF1">
    <property type="entry name" value="COBALAMIN BIOSYNTHESIS PROTEIN CBIB"/>
    <property type="match status" value="1"/>
</dbReference>
<comment type="subcellular location">
    <subcellularLocation>
        <location evidence="2 11">Cell membrane</location>
        <topology evidence="2 11">Multi-pass membrane protein</topology>
    </subcellularLocation>
</comment>
<organism evidence="12 13">
    <name type="scientific">Halohasta litorea</name>
    <dbReference type="NCBI Taxonomy" id="869891"/>
    <lineage>
        <taxon>Archaea</taxon>
        <taxon>Methanobacteriati</taxon>
        <taxon>Methanobacteriota</taxon>
        <taxon>Stenosarchaea group</taxon>
        <taxon>Halobacteria</taxon>
        <taxon>Halobacteriales</taxon>
        <taxon>Haloferacaceae</taxon>
        <taxon>Halohasta</taxon>
    </lineage>
</organism>
<name>A0ABD6DBK5_9EURY</name>
<keyword evidence="13" id="KW-1185">Reference proteome</keyword>
<evidence type="ECO:0000313" key="12">
    <source>
        <dbReference type="EMBL" id="MFD1642695.1"/>
    </source>
</evidence>
<dbReference type="GO" id="GO:0015420">
    <property type="term" value="F:ABC-type vitamin B12 transporter activity"/>
    <property type="evidence" value="ECO:0007669"/>
    <property type="project" value="UniProtKB-UniRule"/>
</dbReference>
<keyword evidence="7 11" id="KW-0169">Cobalamin biosynthesis</keyword>
<evidence type="ECO:0000256" key="4">
    <source>
        <dbReference type="ARBA" id="ARBA00006263"/>
    </source>
</evidence>
<accession>A0ABD6DBK5</accession>
<evidence type="ECO:0000256" key="6">
    <source>
        <dbReference type="ARBA" id="ARBA00022475"/>
    </source>
</evidence>
<keyword evidence="8 11" id="KW-0812">Transmembrane</keyword>